<dbReference type="Pfam" id="PF00401">
    <property type="entry name" value="ATP-synt_DE"/>
    <property type="match status" value="1"/>
</dbReference>
<feature type="domain" description="ATP synthase epsilon subunit C-terminal" evidence="13">
    <location>
        <begin position="89"/>
        <end position="131"/>
    </location>
</feature>
<comment type="subcellular location">
    <subcellularLocation>
        <location evidence="2 10">Cell membrane</location>
        <topology evidence="2 10">Peripheral membrane protein</topology>
    </subcellularLocation>
</comment>
<keyword evidence="10" id="KW-0375">Hydrogen ion transport</keyword>
<dbReference type="NCBIfam" id="TIGR01216">
    <property type="entry name" value="ATP_synt_epsi"/>
    <property type="match status" value="1"/>
</dbReference>
<accession>A0A1A9RV91</accession>
<evidence type="ECO:0000256" key="3">
    <source>
        <dbReference type="ARBA" id="ARBA00005712"/>
    </source>
</evidence>
<dbReference type="GO" id="GO:0045259">
    <property type="term" value="C:proton-transporting ATP synthase complex"/>
    <property type="evidence" value="ECO:0007669"/>
    <property type="project" value="UniProtKB-KW"/>
</dbReference>
<comment type="function">
    <text evidence="1 10">Produces ATP from ADP in the presence of a proton gradient across the membrane.</text>
</comment>
<evidence type="ECO:0000256" key="9">
    <source>
        <dbReference type="ARBA" id="ARBA00023310"/>
    </source>
</evidence>
<keyword evidence="5 10" id="KW-0813">Transport</keyword>
<dbReference type="AlphaFoldDB" id="A0A1A9RV91"/>
<evidence type="ECO:0000256" key="10">
    <source>
        <dbReference type="HAMAP-Rule" id="MF_00530"/>
    </source>
</evidence>
<dbReference type="Pfam" id="PF02823">
    <property type="entry name" value="ATP-synt_DE_N"/>
    <property type="match status" value="1"/>
</dbReference>
<evidence type="ECO:0000256" key="1">
    <source>
        <dbReference type="ARBA" id="ARBA00003543"/>
    </source>
</evidence>
<dbReference type="STRING" id="1795827.A7P95_06935"/>
<evidence type="ECO:0000313" key="16">
    <source>
        <dbReference type="Proteomes" id="UP000077885"/>
    </source>
</evidence>
<dbReference type="GO" id="GO:0046933">
    <property type="term" value="F:proton-transporting ATP synthase activity, rotational mechanism"/>
    <property type="evidence" value="ECO:0007669"/>
    <property type="project" value="UniProtKB-UniRule"/>
</dbReference>
<keyword evidence="10" id="KW-1003">Cell membrane</keyword>
<comment type="caution">
    <text evidence="15">The sequence shown here is derived from an EMBL/GenBank/DDBJ whole genome shotgun (WGS) entry which is preliminary data.</text>
</comment>
<dbReference type="EMBL" id="LXSL01000025">
    <property type="protein sequence ID" value="OAM27118.1"/>
    <property type="molecule type" value="Genomic_DNA"/>
</dbReference>
<keyword evidence="8 10" id="KW-0139">CF(1)</keyword>
<dbReference type="InterPro" id="IPR036794">
    <property type="entry name" value="ATP_F1_dsu/esu_C_sf"/>
</dbReference>
<dbReference type="InterPro" id="IPR036771">
    <property type="entry name" value="ATPsynth_dsu/esu_N"/>
</dbReference>
<dbReference type="CDD" id="cd12152">
    <property type="entry name" value="F1-ATPase_delta"/>
    <property type="match status" value="1"/>
</dbReference>
<evidence type="ECO:0000256" key="2">
    <source>
        <dbReference type="ARBA" id="ARBA00004202"/>
    </source>
</evidence>
<dbReference type="HAMAP" id="MF_00530">
    <property type="entry name" value="ATP_synth_epsil_bac"/>
    <property type="match status" value="1"/>
</dbReference>
<evidence type="ECO:0000256" key="5">
    <source>
        <dbReference type="ARBA" id="ARBA00022448"/>
    </source>
</evidence>
<dbReference type="GO" id="GO:0005886">
    <property type="term" value="C:plasma membrane"/>
    <property type="evidence" value="ECO:0007669"/>
    <property type="project" value="UniProtKB-SubCell"/>
</dbReference>
<evidence type="ECO:0000256" key="7">
    <source>
        <dbReference type="ARBA" id="ARBA00023136"/>
    </source>
</evidence>
<dbReference type="PANTHER" id="PTHR13822">
    <property type="entry name" value="ATP SYNTHASE DELTA/EPSILON CHAIN"/>
    <property type="match status" value="1"/>
</dbReference>
<keyword evidence="12" id="KW-0175">Coiled coil</keyword>
<dbReference type="Proteomes" id="UP000077885">
    <property type="component" value="Unassembled WGS sequence"/>
</dbReference>
<dbReference type="SUPFAM" id="SSF46604">
    <property type="entry name" value="Epsilon subunit of F1F0-ATP synthase C-terminal domain"/>
    <property type="match status" value="1"/>
</dbReference>
<protein>
    <recommendedName>
        <fullName evidence="10">ATP synthase epsilon chain</fullName>
    </recommendedName>
    <alternativeName>
        <fullName evidence="10">ATP synthase F1 sector epsilon subunit</fullName>
    </alternativeName>
    <alternativeName>
        <fullName evidence="10">F-ATPase epsilon subunit</fullName>
    </alternativeName>
</protein>
<dbReference type="InterPro" id="IPR001469">
    <property type="entry name" value="ATP_synth_F1_dsu/esu"/>
</dbReference>
<proteinExistence type="inferred from homology"/>
<evidence type="ECO:0000256" key="11">
    <source>
        <dbReference type="RuleBase" id="RU003656"/>
    </source>
</evidence>
<sequence>MDVMQIDVVSNEQNIYSGQVKFAVVPTLNGELGILPRHEPIMSLVRPGTLRLQVPDQEDEVLVAISGGILEVQPDKIMILADVAVRSAELDQARAEEARKTAEASVAQAKDDEALAKAQAALAVAIAELKTLDYLRLHKKH</sequence>
<keyword evidence="9 10" id="KW-0066">ATP synthesis</keyword>
<comment type="subunit">
    <text evidence="4 10 11">F-type ATPases have 2 components, CF(1) - the catalytic core - and CF(0) - the membrane proton channel. CF(1) has five subunits: alpha(3), beta(3), gamma(1), delta(1), epsilon(1). CF(0) has three main subunits: a, b and c.</text>
</comment>
<dbReference type="NCBIfam" id="NF001847">
    <property type="entry name" value="PRK00571.1-4"/>
    <property type="match status" value="1"/>
</dbReference>
<feature type="domain" description="ATP synthase F1 complex delta/epsilon subunit N-terminal" evidence="14">
    <location>
        <begin position="4"/>
        <end position="84"/>
    </location>
</feature>
<evidence type="ECO:0000256" key="12">
    <source>
        <dbReference type="SAM" id="Coils"/>
    </source>
</evidence>
<organism evidence="15 16">
    <name type="scientific">Eikenella longinqua</name>
    <dbReference type="NCBI Taxonomy" id="1795827"/>
    <lineage>
        <taxon>Bacteria</taxon>
        <taxon>Pseudomonadati</taxon>
        <taxon>Pseudomonadota</taxon>
        <taxon>Betaproteobacteria</taxon>
        <taxon>Neisseriales</taxon>
        <taxon>Neisseriaceae</taxon>
        <taxon>Eikenella</taxon>
    </lineage>
</organism>
<dbReference type="PANTHER" id="PTHR13822:SF10">
    <property type="entry name" value="ATP SYNTHASE EPSILON CHAIN, CHLOROPLASTIC"/>
    <property type="match status" value="1"/>
</dbReference>
<evidence type="ECO:0000259" key="13">
    <source>
        <dbReference type="Pfam" id="PF00401"/>
    </source>
</evidence>
<dbReference type="Gene3D" id="2.60.15.10">
    <property type="entry name" value="F0F1 ATP synthase delta/epsilon subunit, N-terminal"/>
    <property type="match status" value="1"/>
</dbReference>
<keyword evidence="6 10" id="KW-0406">Ion transport</keyword>
<evidence type="ECO:0000256" key="8">
    <source>
        <dbReference type="ARBA" id="ARBA00023196"/>
    </source>
</evidence>
<evidence type="ECO:0000259" key="14">
    <source>
        <dbReference type="Pfam" id="PF02823"/>
    </source>
</evidence>
<dbReference type="SUPFAM" id="SSF51344">
    <property type="entry name" value="Epsilon subunit of F1F0-ATP synthase N-terminal domain"/>
    <property type="match status" value="1"/>
</dbReference>
<dbReference type="OrthoDB" id="9791445at2"/>
<keyword evidence="16" id="KW-1185">Reference proteome</keyword>
<evidence type="ECO:0000313" key="15">
    <source>
        <dbReference type="EMBL" id="OAM27118.1"/>
    </source>
</evidence>
<dbReference type="GO" id="GO:0005524">
    <property type="term" value="F:ATP binding"/>
    <property type="evidence" value="ECO:0007669"/>
    <property type="project" value="UniProtKB-UniRule"/>
</dbReference>
<dbReference type="InterPro" id="IPR020547">
    <property type="entry name" value="ATP_synth_F1_esu_C"/>
</dbReference>
<reference evidence="16" key="1">
    <citation type="submission" date="2016-05" db="EMBL/GenBank/DDBJ databases">
        <title>Draft genome of Corynebacterium afermentans subsp. afermentans LCDC 88199T.</title>
        <authorList>
            <person name="Bernier A.-M."/>
            <person name="Bernard K."/>
        </authorList>
    </citation>
    <scope>NUCLEOTIDE SEQUENCE [LARGE SCALE GENOMIC DNA]</scope>
    <source>
        <strain evidence="16">NML02-A-017</strain>
    </source>
</reference>
<evidence type="ECO:0000256" key="4">
    <source>
        <dbReference type="ARBA" id="ARBA00011648"/>
    </source>
</evidence>
<comment type="similarity">
    <text evidence="3 10 11">Belongs to the ATPase epsilon chain family.</text>
</comment>
<evidence type="ECO:0000256" key="6">
    <source>
        <dbReference type="ARBA" id="ARBA00023065"/>
    </source>
</evidence>
<feature type="coiled-coil region" evidence="12">
    <location>
        <begin position="85"/>
        <end position="112"/>
    </location>
</feature>
<keyword evidence="7 10" id="KW-0472">Membrane</keyword>
<gene>
    <name evidence="10" type="primary">atpC</name>
    <name evidence="15" type="ORF">A7P95_06935</name>
</gene>
<dbReference type="RefSeq" id="WP_067593136.1">
    <property type="nucleotide sequence ID" value="NZ_LXSL01000025.1"/>
</dbReference>
<name>A0A1A9RV91_9NEIS</name>
<dbReference type="InterPro" id="IPR020546">
    <property type="entry name" value="ATP_synth_F1_dsu/esu_N"/>
</dbReference>